<dbReference type="GO" id="GO:0038023">
    <property type="term" value="F:signaling receptor activity"/>
    <property type="evidence" value="ECO:0007669"/>
    <property type="project" value="TreeGrafter"/>
</dbReference>
<gene>
    <name evidence="4" type="ORF">EJB05_39481</name>
</gene>
<dbReference type="OrthoDB" id="1879545at2759"/>
<feature type="domain" description="Bet v I/Major latex protein" evidence="3">
    <location>
        <begin position="4"/>
        <end position="125"/>
    </location>
</feature>
<organism evidence="4 5">
    <name type="scientific">Eragrostis curvula</name>
    <name type="common">weeping love grass</name>
    <dbReference type="NCBI Taxonomy" id="38414"/>
    <lineage>
        <taxon>Eukaryota</taxon>
        <taxon>Viridiplantae</taxon>
        <taxon>Streptophyta</taxon>
        <taxon>Embryophyta</taxon>
        <taxon>Tracheophyta</taxon>
        <taxon>Spermatophyta</taxon>
        <taxon>Magnoliopsida</taxon>
        <taxon>Liliopsida</taxon>
        <taxon>Poales</taxon>
        <taxon>Poaceae</taxon>
        <taxon>PACMAD clade</taxon>
        <taxon>Chloridoideae</taxon>
        <taxon>Eragrostideae</taxon>
        <taxon>Eragrostidinae</taxon>
        <taxon>Eragrostis</taxon>
    </lineage>
</organism>
<comment type="caution">
    <text evidence="4">The sequence shown here is derived from an EMBL/GenBank/DDBJ whole genome shotgun (WGS) entry which is preliminary data.</text>
</comment>
<comment type="subcellular location">
    <subcellularLocation>
        <location evidence="1">Nucleus</location>
    </subcellularLocation>
</comment>
<evidence type="ECO:0000313" key="4">
    <source>
        <dbReference type="EMBL" id="TVU15937.1"/>
    </source>
</evidence>
<dbReference type="PANTHER" id="PTHR31213:SF23">
    <property type="entry name" value="OS04G0593400 PROTEIN"/>
    <property type="match status" value="1"/>
</dbReference>
<evidence type="ECO:0000256" key="1">
    <source>
        <dbReference type="ARBA" id="ARBA00004123"/>
    </source>
</evidence>
<keyword evidence="5" id="KW-1185">Reference proteome</keyword>
<dbReference type="GO" id="GO:0006952">
    <property type="term" value="P:defense response"/>
    <property type="evidence" value="ECO:0007669"/>
    <property type="project" value="InterPro"/>
</dbReference>
<protein>
    <recommendedName>
        <fullName evidence="3">Bet v I/Major latex protein domain-containing protein</fullName>
    </recommendedName>
</protein>
<name>A0A5J9TXM7_9POAL</name>
<dbReference type="GO" id="GO:0005737">
    <property type="term" value="C:cytoplasm"/>
    <property type="evidence" value="ECO:0007669"/>
    <property type="project" value="TreeGrafter"/>
</dbReference>
<dbReference type="InterPro" id="IPR000916">
    <property type="entry name" value="Bet_v_I/MLP"/>
</dbReference>
<dbReference type="PANTHER" id="PTHR31213">
    <property type="entry name" value="OS08G0374000 PROTEIN-RELATED"/>
    <property type="match status" value="1"/>
</dbReference>
<reference evidence="4 5" key="1">
    <citation type="journal article" date="2019" name="Sci. Rep.">
        <title>A high-quality genome of Eragrostis curvula grass provides insights into Poaceae evolution and supports new strategies to enhance forage quality.</title>
        <authorList>
            <person name="Carballo J."/>
            <person name="Santos B.A.C.M."/>
            <person name="Zappacosta D."/>
            <person name="Garbus I."/>
            <person name="Selva J.P."/>
            <person name="Gallo C.A."/>
            <person name="Diaz A."/>
            <person name="Albertini E."/>
            <person name="Caccamo M."/>
            <person name="Echenique V."/>
        </authorList>
    </citation>
    <scope>NUCLEOTIDE SEQUENCE [LARGE SCALE GENOMIC DNA]</scope>
    <source>
        <strain evidence="5">cv. Victoria</strain>
        <tissue evidence="4">Leaf</tissue>
    </source>
</reference>
<evidence type="ECO:0000313" key="5">
    <source>
        <dbReference type="Proteomes" id="UP000324897"/>
    </source>
</evidence>
<dbReference type="EMBL" id="RWGY01000031">
    <property type="protein sequence ID" value="TVU15937.1"/>
    <property type="molecule type" value="Genomic_DNA"/>
</dbReference>
<dbReference type="SUPFAM" id="SSF55961">
    <property type="entry name" value="Bet v1-like"/>
    <property type="match status" value="1"/>
</dbReference>
<dbReference type="GO" id="GO:0005634">
    <property type="term" value="C:nucleus"/>
    <property type="evidence" value="ECO:0007669"/>
    <property type="project" value="UniProtKB-SubCell"/>
</dbReference>
<dbReference type="CDD" id="cd07816">
    <property type="entry name" value="Bet_v1-like"/>
    <property type="match status" value="1"/>
</dbReference>
<evidence type="ECO:0000256" key="2">
    <source>
        <dbReference type="ARBA" id="ARBA00009744"/>
    </source>
</evidence>
<dbReference type="GO" id="GO:0010427">
    <property type="term" value="F:abscisic acid binding"/>
    <property type="evidence" value="ECO:0007669"/>
    <property type="project" value="TreeGrafter"/>
</dbReference>
<dbReference type="AlphaFoldDB" id="A0A5J9TXM7"/>
<dbReference type="Proteomes" id="UP000324897">
    <property type="component" value="Unassembled WGS sequence"/>
</dbReference>
<dbReference type="GO" id="GO:0009738">
    <property type="term" value="P:abscisic acid-activated signaling pathway"/>
    <property type="evidence" value="ECO:0007669"/>
    <property type="project" value="TreeGrafter"/>
</dbReference>
<dbReference type="Gene3D" id="3.30.530.20">
    <property type="match status" value="1"/>
</dbReference>
<comment type="similarity">
    <text evidence="2">Belongs to the BetVI family.</text>
</comment>
<dbReference type="InterPro" id="IPR023393">
    <property type="entry name" value="START-like_dom_sf"/>
</dbReference>
<evidence type="ECO:0000259" key="3">
    <source>
        <dbReference type="Pfam" id="PF00407"/>
    </source>
</evidence>
<sequence>MKGSKSHELETDVSAPELWAIYGTLRAAALLPELLPHIFTKTQVISGDGGVGTVLQLTFSQGGIGREKFVKFDNENYIKEAVAIDGVLLNAGYLIRFEIIGKGPDSSVVRSTIEYEFDDGRPELEAMASTATLAAAAAEFVKYVKQKKVAQASS</sequence>
<proteinExistence type="inferred from homology"/>
<dbReference type="GO" id="GO:0004864">
    <property type="term" value="F:protein phosphatase inhibitor activity"/>
    <property type="evidence" value="ECO:0007669"/>
    <property type="project" value="TreeGrafter"/>
</dbReference>
<dbReference type="Pfam" id="PF00407">
    <property type="entry name" value="Bet_v_1"/>
    <property type="match status" value="1"/>
</dbReference>
<accession>A0A5J9TXM7</accession>
<dbReference type="Gramene" id="TVU15937">
    <property type="protein sequence ID" value="TVU15937"/>
    <property type="gene ID" value="EJB05_39481"/>
</dbReference>
<dbReference type="InterPro" id="IPR050279">
    <property type="entry name" value="Plant_def-hormone_signal"/>
</dbReference>